<gene>
    <name evidence="1" type="ORF">BKA67DRAFT_587469</name>
</gene>
<evidence type="ECO:0000313" key="2">
    <source>
        <dbReference type="Proteomes" id="UP000758603"/>
    </source>
</evidence>
<proteinExistence type="predicted"/>
<dbReference type="Proteomes" id="UP000758603">
    <property type="component" value="Unassembled WGS sequence"/>
</dbReference>
<evidence type="ECO:0000313" key="1">
    <source>
        <dbReference type="EMBL" id="KAH6643353.1"/>
    </source>
</evidence>
<sequence length="65" mass="7180">MTMLLGQDTIADEFIANFKVGFEEAVASGREVYRDSYADRNIGTALCVVTFETESEATTMADDYV</sequence>
<accession>A0A9P8REY4</accession>
<reference evidence="1" key="1">
    <citation type="journal article" date="2021" name="Nat. Commun.">
        <title>Genetic determinants of endophytism in the Arabidopsis root mycobiome.</title>
        <authorList>
            <person name="Mesny F."/>
            <person name="Miyauchi S."/>
            <person name="Thiergart T."/>
            <person name="Pickel B."/>
            <person name="Atanasova L."/>
            <person name="Karlsson M."/>
            <person name="Huettel B."/>
            <person name="Barry K.W."/>
            <person name="Haridas S."/>
            <person name="Chen C."/>
            <person name="Bauer D."/>
            <person name="Andreopoulos W."/>
            <person name="Pangilinan J."/>
            <person name="LaButti K."/>
            <person name="Riley R."/>
            <person name="Lipzen A."/>
            <person name="Clum A."/>
            <person name="Drula E."/>
            <person name="Henrissat B."/>
            <person name="Kohler A."/>
            <person name="Grigoriev I.V."/>
            <person name="Martin F.M."/>
            <person name="Hacquard S."/>
        </authorList>
    </citation>
    <scope>NUCLEOTIDE SEQUENCE</scope>
    <source>
        <strain evidence="1">MPI-SDFR-AT-0073</strain>
    </source>
</reference>
<dbReference type="GeneID" id="70133213"/>
<organism evidence="1 2">
    <name type="scientific">Truncatella angustata</name>
    <dbReference type="NCBI Taxonomy" id="152316"/>
    <lineage>
        <taxon>Eukaryota</taxon>
        <taxon>Fungi</taxon>
        <taxon>Dikarya</taxon>
        <taxon>Ascomycota</taxon>
        <taxon>Pezizomycotina</taxon>
        <taxon>Sordariomycetes</taxon>
        <taxon>Xylariomycetidae</taxon>
        <taxon>Amphisphaeriales</taxon>
        <taxon>Sporocadaceae</taxon>
        <taxon>Truncatella</taxon>
    </lineage>
</organism>
<comment type="caution">
    <text evidence="1">The sequence shown here is derived from an EMBL/GenBank/DDBJ whole genome shotgun (WGS) entry which is preliminary data.</text>
</comment>
<dbReference type="EMBL" id="JAGPXC010000013">
    <property type="protein sequence ID" value="KAH6643353.1"/>
    <property type="molecule type" value="Genomic_DNA"/>
</dbReference>
<protein>
    <submittedName>
        <fullName evidence="1">Uncharacterized protein</fullName>
    </submittedName>
</protein>
<keyword evidence="2" id="KW-1185">Reference proteome</keyword>
<dbReference type="AlphaFoldDB" id="A0A9P8REY4"/>
<dbReference type="RefSeq" id="XP_045951283.1">
    <property type="nucleotide sequence ID" value="XM_046104322.1"/>
</dbReference>
<name>A0A9P8REY4_9PEZI</name>